<evidence type="ECO:0000313" key="2">
    <source>
        <dbReference type="EMBL" id="ELY90357.1"/>
    </source>
</evidence>
<dbReference type="EMBL" id="AOIM01000035">
    <property type="protein sequence ID" value="ELY90357.1"/>
    <property type="molecule type" value="Genomic_DNA"/>
</dbReference>
<dbReference type="Proteomes" id="UP000011519">
    <property type="component" value="Unassembled WGS sequence"/>
</dbReference>
<dbReference type="Gene3D" id="3.40.50.300">
    <property type="entry name" value="P-loop containing nucleotide triphosphate hydrolases"/>
    <property type="match status" value="1"/>
</dbReference>
<dbReference type="STRING" id="1227493.C483_12633"/>
<dbReference type="PATRIC" id="fig|1227493.4.peg.2529"/>
<gene>
    <name evidence="2" type="ORF">C483_12633</name>
</gene>
<keyword evidence="3" id="KW-1185">Reference proteome</keyword>
<evidence type="ECO:0000256" key="1">
    <source>
        <dbReference type="SAM" id="MobiDB-lite"/>
    </source>
</evidence>
<dbReference type="RefSeq" id="WP_006653702.1">
    <property type="nucleotide sequence ID" value="NZ_AOIM01000035.1"/>
</dbReference>
<protein>
    <submittedName>
        <fullName evidence="2">Uncharacterized protein</fullName>
    </submittedName>
</protein>
<feature type="compositionally biased region" description="Pro residues" evidence="1">
    <location>
        <begin position="43"/>
        <end position="53"/>
    </location>
</feature>
<dbReference type="SUPFAM" id="SSF52540">
    <property type="entry name" value="P-loop containing nucleoside triphosphate hydrolases"/>
    <property type="match status" value="1"/>
</dbReference>
<dbReference type="Pfam" id="PF13671">
    <property type="entry name" value="AAA_33"/>
    <property type="match status" value="1"/>
</dbReference>
<sequence length="215" mass="24321">MPRFVVSELAIAVLLLAVRYSPLISLRRRSTLSTRHSSLAPPHTTPVPTPTYTPTPYSQQTAVIVVICGPPGAGKTSIATRLHQTLVLEYPTHTISLFHSDDYSRRTYERLYEAVRETESDEIAIVDGTFYRQRWQTRFRSLPNVRVRFVYVTASLETCLARNRARAEADRIDEQGVHVVYREFSEPAADVRVETDECSVAEAVERVAAAVRSWV</sequence>
<feature type="region of interest" description="Disordered" evidence="1">
    <location>
        <begin position="34"/>
        <end position="53"/>
    </location>
</feature>
<evidence type="ECO:0000313" key="3">
    <source>
        <dbReference type="Proteomes" id="UP000011519"/>
    </source>
</evidence>
<accession>L9ZXM1</accession>
<reference evidence="2 3" key="1">
    <citation type="journal article" date="2014" name="PLoS Genet.">
        <title>Phylogenetically driven sequencing of extremely halophilic archaea reveals strategies for static and dynamic osmo-response.</title>
        <authorList>
            <person name="Becker E.A."/>
            <person name="Seitzer P.M."/>
            <person name="Tritt A."/>
            <person name="Larsen D."/>
            <person name="Krusor M."/>
            <person name="Yao A.I."/>
            <person name="Wu D."/>
            <person name="Madern D."/>
            <person name="Eisen J.A."/>
            <person name="Darling A.E."/>
            <person name="Facciotti M.T."/>
        </authorList>
    </citation>
    <scope>NUCLEOTIDE SEQUENCE [LARGE SCALE GENOMIC DNA]</scope>
    <source>
        <strain evidence="2 3">JCM 10989</strain>
    </source>
</reference>
<organism evidence="2 3">
    <name type="scientific">Natrialba hulunbeirensis JCM 10989</name>
    <dbReference type="NCBI Taxonomy" id="1227493"/>
    <lineage>
        <taxon>Archaea</taxon>
        <taxon>Methanobacteriati</taxon>
        <taxon>Methanobacteriota</taxon>
        <taxon>Stenosarchaea group</taxon>
        <taxon>Halobacteria</taxon>
        <taxon>Halobacteriales</taxon>
        <taxon>Natrialbaceae</taxon>
        <taxon>Natrialba</taxon>
    </lineage>
</organism>
<dbReference type="InterPro" id="IPR027417">
    <property type="entry name" value="P-loop_NTPase"/>
</dbReference>
<comment type="caution">
    <text evidence="2">The sequence shown here is derived from an EMBL/GenBank/DDBJ whole genome shotgun (WGS) entry which is preliminary data.</text>
</comment>
<name>L9ZXM1_9EURY</name>
<dbReference type="AlphaFoldDB" id="L9ZXM1"/>
<proteinExistence type="predicted"/>